<evidence type="ECO:0000256" key="5">
    <source>
        <dbReference type="ARBA" id="ARBA00022723"/>
    </source>
</evidence>
<keyword evidence="8 10" id="KW-0503">Monooxygenase</keyword>
<dbReference type="InterPro" id="IPR002401">
    <property type="entry name" value="Cyt_P450_E_grp-I"/>
</dbReference>
<evidence type="ECO:0000256" key="1">
    <source>
        <dbReference type="ARBA" id="ARBA00001971"/>
    </source>
</evidence>
<evidence type="ECO:0000256" key="4">
    <source>
        <dbReference type="ARBA" id="ARBA00022617"/>
    </source>
</evidence>
<dbReference type="InterPro" id="IPR001128">
    <property type="entry name" value="Cyt_P450"/>
</dbReference>
<dbReference type="Gene3D" id="1.10.630.10">
    <property type="entry name" value="Cytochrome P450"/>
    <property type="match status" value="1"/>
</dbReference>
<evidence type="ECO:0000313" key="11">
    <source>
        <dbReference type="EMBL" id="RDB16550.1"/>
    </source>
</evidence>
<comment type="pathway">
    <text evidence="2">Secondary metabolite biosynthesis.</text>
</comment>
<dbReference type="PANTHER" id="PTHR46300">
    <property type="entry name" value="P450, PUTATIVE (EUROFUNG)-RELATED-RELATED"/>
    <property type="match status" value="1"/>
</dbReference>
<evidence type="ECO:0000256" key="7">
    <source>
        <dbReference type="ARBA" id="ARBA00023004"/>
    </source>
</evidence>
<keyword evidence="4 9" id="KW-0349">Heme</keyword>
<dbReference type="GO" id="GO:0016705">
    <property type="term" value="F:oxidoreductase activity, acting on paired donors, with incorporation or reduction of molecular oxygen"/>
    <property type="evidence" value="ECO:0007669"/>
    <property type="project" value="InterPro"/>
</dbReference>
<dbReference type="PRINTS" id="PR00463">
    <property type="entry name" value="EP450I"/>
</dbReference>
<evidence type="ECO:0000256" key="6">
    <source>
        <dbReference type="ARBA" id="ARBA00023002"/>
    </source>
</evidence>
<proteinExistence type="inferred from homology"/>
<dbReference type="EMBL" id="LUEZ02000124">
    <property type="protein sequence ID" value="RDB16550.1"/>
    <property type="molecule type" value="Genomic_DNA"/>
</dbReference>
<comment type="similarity">
    <text evidence="3 10">Belongs to the cytochrome P450 family.</text>
</comment>
<keyword evidence="6 10" id="KW-0560">Oxidoreductase</keyword>
<comment type="cofactor">
    <cofactor evidence="1 9">
        <name>heme</name>
        <dbReference type="ChEBI" id="CHEBI:30413"/>
    </cofactor>
</comment>
<dbReference type="OrthoDB" id="2789670at2759"/>
<evidence type="ECO:0000313" key="12">
    <source>
        <dbReference type="Proteomes" id="UP000076154"/>
    </source>
</evidence>
<dbReference type="CDD" id="cd11065">
    <property type="entry name" value="CYP64-like"/>
    <property type="match status" value="1"/>
</dbReference>
<protein>
    <submittedName>
        <fullName evidence="11">O-methylsterigmatocystin oxidoreductase</fullName>
    </submittedName>
</protein>
<dbReference type="PROSITE" id="PS00086">
    <property type="entry name" value="CYTOCHROME_P450"/>
    <property type="match status" value="1"/>
</dbReference>
<evidence type="ECO:0000256" key="10">
    <source>
        <dbReference type="RuleBase" id="RU000461"/>
    </source>
</evidence>
<evidence type="ECO:0000256" key="2">
    <source>
        <dbReference type="ARBA" id="ARBA00005179"/>
    </source>
</evidence>
<dbReference type="PRINTS" id="PR00385">
    <property type="entry name" value="P450"/>
</dbReference>
<accession>A0A369J5V8</accession>
<keyword evidence="12" id="KW-1185">Reference proteome</keyword>
<dbReference type="InterPro" id="IPR017972">
    <property type="entry name" value="Cyt_P450_CS"/>
</dbReference>
<dbReference type="GO" id="GO:0004497">
    <property type="term" value="F:monooxygenase activity"/>
    <property type="evidence" value="ECO:0007669"/>
    <property type="project" value="UniProtKB-KW"/>
</dbReference>
<dbReference type="SUPFAM" id="SSF48264">
    <property type="entry name" value="Cytochrome P450"/>
    <property type="match status" value="1"/>
</dbReference>
<dbReference type="STRING" id="39966.A0A369J5V8"/>
<evidence type="ECO:0000256" key="8">
    <source>
        <dbReference type="ARBA" id="ARBA00023033"/>
    </source>
</evidence>
<organism evidence="11 12">
    <name type="scientific">Hypsizygus marmoreus</name>
    <name type="common">White beech mushroom</name>
    <name type="synonym">Agaricus marmoreus</name>
    <dbReference type="NCBI Taxonomy" id="39966"/>
    <lineage>
        <taxon>Eukaryota</taxon>
        <taxon>Fungi</taxon>
        <taxon>Dikarya</taxon>
        <taxon>Basidiomycota</taxon>
        <taxon>Agaricomycotina</taxon>
        <taxon>Agaricomycetes</taxon>
        <taxon>Agaricomycetidae</taxon>
        <taxon>Agaricales</taxon>
        <taxon>Tricholomatineae</taxon>
        <taxon>Lyophyllaceae</taxon>
        <taxon>Hypsizygus</taxon>
    </lineage>
</organism>
<evidence type="ECO:0000256" key="3">
    <source>
        <dbReference type="ARBA" id="ARBA00010617"/>
    </source>
</evidence>
<comment type="caution">
    <text evidence="11">The sequence shown here is derived from an EMBL/GenBank/DDBJ whole genome shotgun (WGS) entry which is preliminary data.</text>
</comment>
<dbReference type="GO" id="GO:0020037">
    <property type="term" value="F:heme binding"/>
    <property type="evidence" value="ECO:0007669"/>
    <property type="project" value="InterPro"/>
</dbReference>
<dbReference type="PANTHER" id="PTHR46300:SF7">
    <property type="entry name" value="P450, PUTATIVE (EUROFUNG)-RELATED"/>
    <property type="match status" value="1"/>
</dbReference>
<reference evidence="11" key="1">
    <citation type="submission" date="2018-04" db="EMBL/GenBank/DDBJ databases">
        <title>Whole genome sequencing of Hypsizygus marmoreus.</title>
        <authorList>
            <person name="Choi I.-G."/>
            <person name="Min B."/>
            <person name="Kim J.-G."/>
            <person name="Kim S."/>
            <person name="Oh Y.-L."/>
            <person name="Kong W.-S."/>
            <person name="Park H."/>
            <person name="Jeong J."/>
            <person name="Song E.-S."/>
        </authorList>
    </citation>
    <scope>NUCLEOTIDE SEQUENCE [LARGE SCALE GENOMIC DNA]</scope>
    <source>
        <strain evidence="11">51987-8</strain>
    </source>
</reference>
<dbReference type="InterPro" id="IPR050364">
    <property type="entry name" value="Cytochrome_P450_fung"/>
</dbReference>
<sequence length="508" mass="56443">MQLYVSATFTIAFLFLVQRLFASRNKWRLPPGPHGWPVIGNLLDMPRETPWLTFSEWGRKHGDVSSITVLGQPVIILNSVKAATELLTNKGKIYSNRPEPTGELIGWKNILPLLRIGESFKQYRKFWHQEFGTHFAMKKYHGFEETAMIKFLRDIGKSPQDLTSHIKTHIGAVTLGITFGFDVNGPDDPGVTGLDYSMQQFAIVTAPESFLVNLVPALRYIPSWLPGGGLFKKCAISVEGLEMLGNAPYEAAKSQIDAGLIRDCLLSTIYRSDVSPEEAHIIKWTTASIAAPGFSTRLSFFQVFFLLMSVNADVQRKAQAEIDGVVGSGRLPNFKDRENLPYVDALCREILRFHAVVPTGLPHVTLEDDVYDGYTIPKGSLIVTNIWNMLHDPQSYADPDTFNPSRFISSEGHPAERDIYDFVFGFGRRVCPGRVLADTSLFILVAMTLAVYDISRFVDENGVTVEPVLKPLSGSVSQLAPFKCSIKPRSPAAQALLISNLDCEVDNA</sequence>
<name>A0A369J5V8_HYPMA</name>
<keyword evidence="5 9" id="KW-0479">Metal-binding</keyword>
<dbReference type="AlphaFoldDB" id="A0A369J5V8"/>
<feature type="binding site" description="axial binding residue" evidence="9">
    <location>
        <position position="431"/>
    </location>
    <ligand>
        <name>heme</name>
        <dbReference type="ChEBI" id="CHEBI:30413"/>
    </ligand>
    <ligandPart>
        <name>Fe</name>
        <dbReference type="ChEBI" id="CHEBI:18248"/>
    </ligandPart>
</feature>
<dbReference type="Pfam" id="PF00067">
    <property type="entry name" value="p450"/>
    <property type="match status" value="1"/>
</dbReference>
<dbReference type="InterPro" id="IPR036396">
    <property type="entry name" value="Cyt_P450_sf"/>
</dbReference>
<gene>
    <name evidence="11" type="primary">ordA_3</name>
    <name evidence="11" type="ORF">Hypma_002911</name>
</gene>
<evidence type="ECO:0000256" key="9">
    <source>
        <dbReference type="PIRSR" id="PIRSR602401-1"/>
    </source>
</evidence>
<dbReference type="InParanoid" id="A0A369J5V8"/>
<dbReference type="GO" id="GO:0005506">
    <property type="term" value="F:iron ion binding"/>
    <property type="evidence" value="ECO:0007669"/>
    <property type="project" value="InterPro"/>
</dbReference>
<dbReference type="Proteomes" id="UP000076154">
    <property type="component" value="Unassembled WGS sequence"/>
</dbReference>
<keyword evidence="7 9" id="KW-0408">Iron</keyword>